<evidence type="ECO:0000313" key="5">
    <source>
        <dbReference type="Proteomes" id="UP000296733"/>
    </source>
</evidence>
<dbReference type="Pfam" id="PF24369">
    <property type="entry name" value="DUF7525"/>
    <property type="match status" value="1"/>
</dbReference>
<evidence type="ECO:0000313" key="3">
    <source>
        <dbReference type="EMBL" id="SEG32649.1"/>
    </source>
</evidence>
<dbReference type="InterPro" id="IPR055947">
    <property type="entry name" value="DUF7525"/>
</dbReference>
<proteinExistence type="predicted"/>
<keyword evidence="1" id="KW-0472">Membrane</keyword>
<evidence type="ECO:0000313" key="4">
    <source>
        <dbReference type="Proteomes" id="UP000236740"/>
    </source>
</evidence>
<dbReference type="Proteomes" id="UP000296733">
    <property type="component" value="Chromosome"/>
</dbReference>
<evidence type="ECO:0000256" key="1">
    <source>
        <dbReference type="SAM" id="Phobius"/>
    </source>
</evidence>
<organism evidence="3 4">
    <name type="scientific">Halobellus limi</name>
    <dbReference type="NCBI Taxonomy" id="699433"/>
    <lineage>
        <taxon>Archaea</taxon>
        <taxon>Methanobacteriati</taxon>
        <taxon>Methanobacteriota</taxon>
        <taxon>Stenosarchaea group</taxon>
        <taxon>Halobacteria</taxon>
        <taxon>Halobacteriales</taxon>
        <taxon>Haloferacaceae</taxon>
        <taxon>Halobellus</taxon>
    </lineage>
</organism>
<feature type="transmembrane region" description="Helical" evidence="1">
    <location>
        <begin position="12"/>
        <end position="33"/>
    </location>
</feature>
<reference evidence="2 5" key="2">
    <citation type="journal article" date="2019" name="Nat. Commun.">
        <title>A new type of DNA phosphorothioation-based antiviral system in archaea.</title>
        <authorList>
            <person name="Xiong L."/>
            <person name="Liu S."/>
            <person name="Chen S."/>
            <person name="Xiao Y."/>
            <person name="Zhu B."/>
            <person name="Gao Y."/>
            <person name="Zhang Y."/>
            <person name="Chen B."/>
            <person name="Luo J."/>
            <person name="Deng Z."/>
            <person name="Chen X."/>
            <person name="Wang L."/>
            <person name="Chen S."/>
        </authorList>
    </citation>
    <scope>NUCLEOTIDE SEQUENCE [LARGE SCALE GENOMIC DNA]</scope>
    <source>
        <strain evidence="2 5">CGMCC 1.10331</strain>
    </source>
</reference>
<accession>A0A1H5Z7Z5</accession>
<dbReference type="AlphaFoldDB" id="A0A1H5Z7Z5"/>
<dbReference type="RefSeq" id="WP_103991620.1">
    <property type="nucleotide sequence ID" value="NZ_CP031311.1"/>
</dbReference>
<name>A0A1H5Z7Z5_9EURY</name>
<dbReference type="KEGG" id="hlm:DV707_11180"/>
<keyword evidence="1" id="KW-0812">Transmembrane</keyword>
<protein>
    <submittedName>
        <fullName evidence="3">Uncharacterized protein</fullName>
    </submittedName>
</protein>
<dbReference type="OrthoDB" id="170257at2157"/>
<evidence type="ECO:0000313" key="2">
    <source>
        <dbReference type="EMBL" id="QCC48178.1"/>
    </source>
</evidence>
<dbReference type="EMBL" id="CP031311">
    <property type="protein sequence ID" value="QCC48178.1"/>
    <property type="molecule type" value="Genomic_DNA"/>
</dbReference>
<keyword evidence="1" id="KW-1133">Transmembrane helix</keyword>
<dbReference type="Proteomes" id="UP000236740">
    <property type="component" value="Unassembled WGS sequence"/>
</dbReference>
<feature type="transmembrane region" description="Helical" evidence="1">
    <location>
        <begin position="39"/>
        <end position="62"/>
    </location>
</feature>
<reference evidence="3 4" key="1">
    <citation type="submission" date="2016-10" db="EMBL/GenBank/DDBJ databases">
        <authorList>
            <person name="de Groot N.N."/>
        </authorList>
    </citation>
    <scope>NUCLEOTIDE SEQUENCE [LARGE SCALE GENOMIC DNA]</scope>
    <source>
        <strain evidence="3 4">CGMCC 1.10331</strain>
    </source>
</reference>
<gene>
    <name evidence="2" type="ORF">DV707_11180</name>
    <name evidence="3" type="ORF">SAMN04488133_1897</name>
</gene>
<dbReference type="GeneID" id="39858664"/>
<dbReference type="EMBL" id="FNVN01000002">
    <property type="protein sequence ID" value="SEG32649.1"/>
    <property type="molecule type" value="Genomic_DNA"/>
</dbReference>
<sequence length="63" mass="6062">METAAASSDKGFGLTVLFSIVAVLGVAAMFAAGVSGDQFVAAIGFAAAIIAASLAVSATHLFG</sequence>
<keyword evidence="4" id="KW-1185">Reference proteome</keyword>